<reference evidence="1 2" key="1">
    <citation type="submission" date="2021-06" db="EMBL/GenBank/DDBJ databases">
        <title>Caerostris darwini draft genome.</title>
        <authorList>
            <person name="Kono N."/>
            <person name="Arakawa K."/>
        </authorList>
    </citation>
    <scope>NUCLEOTIDE SEQUENCE [LARGE SCALE GENOMIC DNA]</scope>
</reference>
<name>A0AAV4MFL4_9ARAC</name>
<evidence type="ECO:0000313" key="2">
    <source>
        <dbReference type="Proteomes" id="UP001054837"/>
    </source>
</evidence>
<keyword evidence="2" id="KW-1185">Reference proteome</keyword>
<comment type="caution">
    <text evidence="1">The sequence shown here is derived from an EMBL/GenBank/DDBJ whole genome shotgun (WGS) entry which is preliminary data.</text>
</comment>
<dbReference type="EMBL" id="BPLQ01000391">
    <property type="protein sequence ID" value="GIX70668.1"/>
    <property type="molecule type" value="Genomic_DNA"/>
</dbReference>
<sequence length="138" mass="16181">MKQISSCQTDRVPSFKSLFYRGHTPERNSTCRWRSSYLSPFPPRGITCCRQLLTSSDAYLWRCSLVSRLIQRKWMKREAYRDRVPFGIGSLSYQPPHTHARGPLDPGKKMDFFELRVTIVREFHFGAYRYGKHGDGKT</sequence>
<accession>A0AAV4MFL4</accession>
<dbReference type="Proteomes" id="UP001054837">
    <property type="component" value="Unassembled WGS sequence"/>
</dbReference>
<gene>
    <name evidence="1" type="ORF">CDAR_114661</name>
</gene>
<dbReference type="AlphaFoldDB" id="A0AAV4MFL4"/>
<organism evidence="1 2">
    <name type="scientific">Caerostris darwini</name>
    <dbReference type="NCBI Taxonomy" id="1538125"/>
    <lineage>
        <taxon>Eukaryota</taxon>
        <taxon>Metazoa</taxon>
        <taxon>Ecdysozoa</taxon>
        <taxon>Arthropoda</taxon>
        <taxon>Chelicerata</taxon>
        <taxon>Arachnida</taxon>
        <taxon>Araneae</taxon>
        <taxon>Araneomorphae</taxon>
        <taxon>Entelegynae</taxon>
        <taxon>Araneoidea</taxon>
        <taxon>Araneidae</taxon>
        <taxon>Caerostris</taxon>
    </lineage>
</organism>
<protein>
    <submittedName>
        <fullName evidence="1">Uncharacterized protein</fullName>
    </submittedName>
</protein>
<proteinExistence type="predicted"/>
<evidence type="ECO:0000313" key="1">
    <source>
        <dbReference type="EMBL" id="GIX70668.1"/>
    </source>
</evidence>